<dbReference type="InParanoid" id="A0A6J2VGF7"/>
<keyword evidence="3" id="KW-1185">Reference proteome</keyword>
<dbReference type="OrthoDB" id="10251381at2759"/>
<organism evidence="3 4">
    <name type="scientific">Chanos chanos</name>
    <name type="common">Milkfish</name>
    <name type="synonym">Mugil chanos</name>
    <dbReference type="NCBI Taxonomy" id="29144"/>
    <lineage>
        <taxon>Eukaryota</taxon>
        <taxon>Metazoa</taxon>
        <taxon>Chordata</taxon>
        <taxon>Craniata</taxon>
        <taxon>Vertebrata</taxon>
        <taxon>Euteleostomi</taxon>
        <taxon>Actinopterygii</taxon>
        <taxon>Neopterygii</taxon>
        <taxon>Teleostei</taxon>
        <taxon>Ostariophysi</taxon>
        <taxon>Gonorynchiformes</taxon>
        <taxon>Chanidae</taxon>
        <taxon>Chanos</taxon>
    </lineage>
</organism>
<gene>
    <name evidence="4" type="primary">LOC115812582</name>
</gene>
<proteinExistence type="predicted"/>
<dbReference type="PROSITE" id="PS50294">
    <property type="entry name" value="WD_REPEATS_REGION"/>
    <property type="match status" value="2"/>
</dbReference>
<dbReference type="PANTHER" id="PTHR44324">
    <property type="entry name" value="WD40 REPEAT DOMAIN 95"/>
    <property type="match status" value="1"/>
</dbReference>
<evidence type="ECO:0000313" key="4">
    <source>
        <dbReference type="RefSeq" id="XP_030630928.1"/>
    </source>
</evidence>
<feature type="repeat" description="WD" evidence="2">
    <location>
        <begin position="549"/>
        <end position="574"/>
    </location>
</feature>
<dbReference type="SMART" id="SM00320">
    <property type="entry name" value="WD40"/>
    <property type="match status" value="10"/>
</dbReference>
<dbReference type="RefSeq" id="XP_030630928.1">
    <property type="nucleotide sequence ID" value="XM_030775068.1"/>
</dbReference>
<feature type="repeat" description="WD" evidence="2">
    <location>
        <begin position="372"/>
        <end position="397"/>
    </location>
</feature>
<evidence type="ECO:0000256" key="1">
    <source>
        <dbReference type="ARBA" id="ARBA00022737"/>
    </source>
</evidence>
<dbReference type="PANTHER" id="PTHR44324:SF3">
    <property type="entry name" value="WD REPEAT-CONTAINING PROTEIN 49-LIKE"/>
    <property type="match status" value="1"/>
</dbReference>
<dbReference type="InterPro" id="IPR015943">
    <property type="entry name" value="WD40/YVTN_repeat-like_dom_sf"/>
</dbReference>
<dbReference type="SUPFAM" id="SSF50978">
    <property type="entry name" value="WD40 repeat-like"/>
    <property type="match status" value="2"/>
</dbReference>
<dbReference type="Pfam" id="PF00400">
    <property type="entry name" value="WD40"/>
    <property type="match status" value="4"/>
</dbReference>
<dbReference type="InterPro" id="IPR051242">
    <property type="entry name" value="WD-EF-hand_domain"/>
</dbReference>
<sequence length="866" mass="98015">MDKPRRCKDDPWKVYEEEIPSSVTRYDGQSGYSQDTLTLNHLLLLRESFSKQQSPKSKSLKKKGSHKTGYEGRFSDNCMCLAEFCSTLRAVVGPDCWTSEMEEFLNEMDLSCDGHVSWEKICTYMLQQYRQKDEMSQGGHSVSLSEPLIRHCLYNKQEPVTRVVAVSKPPPLRYVSVSKGGTITVWSSHLHMLKSLEVGKLSGGRHGEVGTRGRSGTWITDAVYMPNVHKIAVATMTRDIHFIDVSTNYTEEIHLFGVFHWAPEEQCVLMWGDKSGSVNLLRFLLPYKGLFETPFKVQSGPHRIFMRNIHDHSSLVSHRVIPNVHPESINRIMYESDADLIITSSENPSSSVVITDLHLKRKNYIWKIHKGVRCFDFSLTLSLLVTGGLDRRVRLWNRYVTKHPVAILQGHQSTVLDVAFHQCQGKIFSYSKDAVLKIWDISSEQCVRTLQLDFPCIQPGRSPEHGSFPFLLDFAVTPVLLVTCREYMALLSLDTGDAGNGPDQLSCILYNPLFKQVVTAYVNSSLAVWDVETGVRCLEVKNAHGRAEITCMALDRRQRRLITGASNGTIKVWNFLYGHILYKLEAVSRTEVKGVICYHDNQLLANMYVKADLPWKSARQHREPILAVDHCPHRRLLATGSSDGEIIIWTLDTQRPLCHFHKVQHGKLVGGRAQNQQWKRTALLFTSQRGWLYSWSIQGPTHCHGRFYVPDKANEFVPGLSTDQDNTFLVTGDTTGHIQVWNISQYALGTGHEPVEERPPLLHSWRAHEGALVSLEVLALSSRLFLVSACQDQTARLWTNDGSLFPESYGVAGKKGQLSALLAVVEVTILNTPSVSGSVDMFIFYRLVPWTPEWSLQNTQAAWLQH</sequence>
<dbReference type="Gene3D" id="2.130.10.10">
    <property type="entry name" value="YVTN repeat-like/Quinoprotein amine dehydrogenase"/>
    <property type="match status" value="2"/>
</dbReference>
<evidence type="ECO:0000256" key="2">
    <source>
        <dbReference type="PROSITE-ProRule" id="PRU00221"/>
    </source>
</evidence>
<dbReference type="Proteomes" id="UP000504632">
    <property type="component" value="Chromosome 5"/>
</dbReference>
<feature type="repeat" description="WD" evidence="2">
    <location>
        <begin position="408"/>
        <end position="449"/>
    </location>
</feature>
<dbReference type="AlphaFoldDB" id="A0A6J2VGF7"/>
<dbReference type="PROSITE" id="PS50082">
    <property type="entry name" value="WD_REPEATS_2"/>
    <property type="match status" value="4"/>
</dbReference>
<evidence type="ECO:0000313" key="3">
    <source>
        <dbReference type="Proteomes" id="UP000504632"/>
    </source>
</evidence>
<reference evidence="4" key="1">
    <citation type="submission" date="2025-08" db="UniProtKB">
        <authorList>
            <consortium name="RefSeq"/>
        </authorList>
    </citation>
    <scope>IDENTIFICATION</scope>
</reference>
<keyword evidence="2" id="KW-0853">WD repeat</keyword>
<keyword evidence="1" id="KW-0677">Repeat</keyword>
<accession>A0A6J2VGF7</accession>
<dbReference type="GeneID" id="115812582"/>
<protein>
    <submittedName>
        <fullName evidence="4">WD repeat-containing protein on Y chromosome</fullName>
    </submittedName>
</protein>
<name>A0A6J2VGF7_CHACN</name>
<dbReference type="InterPro" id="IPR001680">
    <property type="entry name" value="WD40_rpt"/>
</dbReference>
<dbReference type="InterPro" id="IPR036322">
    <property type="entry name" value="WD40_repeat_dom_sf"/>
</dbReference>
<feature type="repeat" description="WD" evidence="2">
    <location>
        <begin position="618"/>
        <end position="659"/>
    </location>
</feature>